<organism evidence="2 3">
    <name type="scientific">Oryza sativa subsp. japonica</name>
    <name type="common">Rice</name>
    <dbReference type="NCBI Taxonomy" id="39947"/>
    <lineage>
        <taxon>Eukaryota</taxon>
        <taxon>Viridiplantae</taxon>
        <taxon>Streptophyta</taxon>
        <taxon>Embryophyta</taxon>
        <taxon>Tracheophyta</taxon>
        <taxon>Spermatophyta</taxon>
        <taxon>Magnoliopsida</taxon>
        <taxon>Liliopsida</taxon>
        <taxon>Poales</taxon>
        <taxon>Poaceae</taxon>
        <taxon>BOP clade</taxon>
        <taxon>Oryzoideae</taxon>
        <taxon>Oryzeae</taxon>
        <taxon>Oryzinae</taxon>
        <taxon>Oryza</taxon>
        <taxon>Oryza sativa</taxon>
    </lineage>
</organism>
<proteinExistence type="predicted"/>
<evidence type="ECO:0000256" key="1">
    <source>
        <dbReference type="SAM" id="MobiDB-lite"/>
    </source>
</evidence>
<reference evidence="3" key="2">
    <citation type="journal article" date="2008" name="Nucleic Acids Res.">
        <title>The rice annotation project database (RAP-DB): 2008 update.</title>
        <authorList>
            <consortium name="The rice annotation project (RAP)"/>
        </authorList>
    </citation>
    <scope>GENOME REANNOTATION</scope>
    <source>
        <strain evidence="3">cv. Nipponbare</strain>
    </source>
</reference>
<protein>
    <submittedName>
        <fullName evidence="2">Uncharacterized protein</fullName>
    </submittedName>
</protein>
<dbReference type="EMBL" id="AP004303">
    <property type="protein sequence ID" value="BAC21452.1"/>
    <property type="molecule type" value="Genomic_DNA"/>
</dbReference>
<reference evidence="3" key="1">
    <citation type="journal article" date="2005" name="Nature">
        <title>The map-based sequence of the rice genome.</title>
        <authorList>
            <consortium name="International rice genome sequencing project (IRGSP)"/>
            <person name="Matsumoto T."/>
            <person name="Wu J."/>
            <person name="Kanamori H."/>
            <person name="Katayose Y."/>
            <person name="Fujisawa M."/>
            <person name="Namiki N."/>
            <person name="Mizuno H."/>
            <person name="Yamamoto K."/>
            <person name="Antonio B.A."/>
            <person name="Baba T."/>
            <person name="Sakata K."/>
            <person name="Nagamura Y."/>
            <person name="Aoki H."/>
            <person name="Arikawa K."/>
            <person name="Arita K."/>
            <person name="Bito T."/>
            <person name="Chiden Y."/>
            <person name="Fujitsuka N."/>
            <person name="Fukunaka R."/>
            <person name="Hamada M."/>
            <person name="Harada C."/>
            <person name="Hayashi A."/>
            <person name="Hijishita S."/>
            <person name="Honda M."/>
            <person name="Hosokawa S."/>
            <person name="Ichikawa Y."/>
            <person name="Idonuma A."/>
            <person name="Iijima M."/>
            <person name="Ikeda M."/>
            <person name="Ikeno M."/>
            <person name="Ito K."/>
            <person name="Ito S."/>
            <person name="Ito T."/>
            <person name="Ito Y."/>
            <person name="Ito Y."/>
            <person name="Iwabuchi A."/>
            <person name="Kamiya K."/>
            <person name="Karasawa W."/>
            <person name="Kurita K."/>
            <person name="Katagiri S."/>
            <person name="Kikuta A."/>
            <person name="Kobayashi H."/>
            <person name="Kobayashi N."/>
            <person name="Machita K."/>
            <person name="Maehara T."/>
            <person name="Masukawa M."/>
            <person name="Mizubayashi T."/>
            <person name="Mukai Y."/>
            <person name="Nagasaki H."/>
            <person name="Nagata Y."/>
            <person name="Naito S."/>
            <person name="Nakashima M."/>
            <person name="Nakama Y."/>
            <person name="Nakamichi Y."/>
            <person name="Nakamura M."/>
            <person name="Meguro A."/>
            <person name="Negishi M."/>
            <person name="Ohta I."/>
            <person name="Ohta T."/>
            <person name="Okamoto M."/>
            <person name="Ono N."/>
            <person name="Saji S."/>
            <person name="Sakaguchi M."/>
            <person name="Sakai K."/>
            <person name="Shibata M."/>
            <person name="Shimokawa T."/>
            <person name="Song J."/>
            <person name="Takazaki Y."/>
            <person name="Terasawa K."/>
            <person name="Tsugane M."/>
            <person name="Tsuji K."/>
            <person name="Ueda S."/>
            <person name="Waki K."/>
            <person name="Yamagata H."/>
            <person name="Yamamoto M."/>
            <person name="Yamamoto S."/>
            <person name="Yamane H."/>
            <person name="Yoshiki S."/>
            <person name="Yoshihara R."/>
            <person name="Yukawa K."/>
            <person name="Zhong H."/>
            <person name="Yano M."/>
            <person name="Yuan Q."/>
            <person name="Ouyang S."/>
            <person name="Liu J."/>
            <person name="Jones K.M."/>
            <person name="Gansberger K."/>
            <person name="Moffat K."/>
            <person name="Hill J."/>
            <person name="Bera J."/>
            <person name="Fadrosh D."/>
            <person name="Jin S."/>
            <person name="Johri S."/>
            <person name="Kim M."/>
            <person name="Overton L."/>
            <person name="Reardon M."/>
            <person name="Tsitrin T."/>
            <person name="Vuong H."/>
            <person name="Weaver B."/>
            <person name="Ciecko A."/>
            <person name="Tallon L."/>
            <person name="Jackson J."/>
            <person name="Pai G."/>
            <person name="Aken S.V."/>
            <person name="Utterback T."/>
            <person name="Reidmuller S."/>
            <person name="Feldblyum T."/>
            <person name="Hsiao J."/>
            <person name="Zismann V."/>
            <person name="Iobst S."/>
            <person name="de Vazeille A.R."/>
            <person name="Buell C.R."/>
            <person name="Ying K."/>
            <person name="Li Y."/>
            <person name="Lu T."/>
            <person name="Huang Y."/>
            <person name="Zhao Q."/>
            <person name="Feng Q."/>
            <person name="Zhang L."/>
            <person name="Zhu J."/>
            <person name="Weng Q."/>
            <person name="Mu J."/>
            <person name="Lu Y."/>
            <person name="Fan D."/>
            <person name="Liu Y."/>
            <person name="Guan J."/>
            <person name="Zhang Y."/>
            <person name="Yu S."/>
            <person name="Liu X."/>
            <person name="Zhang Y."/>
            <person name="Hong G."/>
            <person name="Han B."/>
            <person name="Choisne N."/>
            <person name="Demange N."/>
            <person name="Orjeda G."/>
            <person name="Samain S."/>
            <person name="Cattolico L."/>
            <person name="Pelletier E."/>
            <person name="Couloux A."/>
            <person name="Segurens B."/>
            <person name="Wincker P."/>
            <person name="D'Hont A."/>
            <person name="Scarpelli C."/>
            <person name="Weissenbach J."/>
            <person name="Salanoubat M."/>
            <person name="Quetier F."/>
            <person name="Yu Y."/>
            <person name="Kim H.R."/>
            <person name="Rambo T."/>
            <person name="Currie J."/>
            <person name="Collura K."/>
            <person name="Luo M."/>
            <person name="Yang T."/>
            <person name="Ammiraju J.S.S."/>
            <person name="Engler F."/>
            <person name="Soderlund C."/>
            <person name="Wing R.A."/>
            <person name="Palmer L.E."/>
            <person name="de la Bastide M."/>
            <person name="Spiegel L."/>
            <person name="Nascimento L."/>
            <person name="Zutavern T."/>
            <person name="O'Shaughnessy A."/>
            <person name="Dike S."/>
            <person name="Dedhia N."/>
            <person name="Preston R."/>
            <person name="Balija V."/>
            <person name="McCombie W.R."/>
            <person name="Chow T."/>
            <person name="Chen H."/>
            <person name="Chung M."/>
            <person name="Chen C."/>
            <person name="Shaw J."/>
            <person name="Wu H."/>
            <person name="Hsiao K."/>
            <person name="Chao Y."/>
            <person name="Chu M."/>
            <person name="Cheng C."/>
            <person name="Hour A."/>
            <person name="Lee P."/>
            <person name="Lin S."/>
            <person name="Lin Y."/>
            <person name="Liou J."/>
            <person name="Liu S."/>
            <person name="Hsing Y."/>
            <person name="Raghuvanshi S."/>
            <person name="Mohanty A."/>
            <person name="Bharti A.K."/>
            <person name="Gaur A."/>
            <person name="Gupta V."/>
            <person name="Kumar D."/>
            <person name="Ravi V."/>
            <person name="Vij S."/>
            <person name="Kapur A."/>
            <person name="Khurana P."/>
            <person name="Khurana P."/>
            <person name="Khurana J.P."/>
            <person name="Tyagi A.K."/>
            <person name="Gaikwad K."/>
            <person name="Singh A."/>
            <person name="Dalal V."/>
            <person name="Srivastava S."/>
            <person name="Dixit A."/>
            <person name="Pal A.K."/>
            <person name="Ghazi I.A."/>
            <person name="Yadav M."/>
            <person name="Pandit A."/>
            <person name="Bhargava A."/>
            <person name="Sureshbabu K."/>
            <person name="Batra K."/>
            <person name="Sharma T.R."/>
            <person name="Mohapatra T."/>
            <person name="Singh N.K."/>
            <person name="Messing J."/>
            <person name="Nelson A.B."/>
            <person name="Fuks G."/>
            <person name="Kavchok S."/>
            <person name="Keizer G."/>
            <person name="Linton E."/>
            <person name="Llaca V."/>
            <person name="Song R."/>
            <person name="Tanyolac B."/>
            <person name="Young S."/>
            <person name="Ho-Il K."/>
            <person name="Hahn J.H."/>
            <person name="Sangsakoo G."/>
            <person name="Vanavichit A."/>
            <person name="de Mattos Luiz.A.T."/>
            <person name="Zimmer P.D."/>
            <person name="Malone G."/>
            <person name="Dellagostin O."/>
            <person name="de Oliveira A.C."/>
            <person name="Bevan M."/>
            <person name="Bancroft I."/>
            <person name="Minx P."/>
            <person name="Cordum H."/>
            <person name="Wilson R."/>
            <person name="Cheng Z."/>
            <person name="Jin W."/>
            <person name="Jiang J."/>
            <person name="Leong S.A."/>
            <person name="Iwama H."/>
            <person name="Gojobori T."/>
            <person name="Itoh T."/>
            <person name="Niimura Y."/>
            <person name="Fujii Y."/>
            <person name="Habara T."/>
            <person name="Sakai H."/>
            <person name="Sato Y."/>
            <person name="Wilson G."/>
            <person name="Kumar K."/>
            <person name="McCouch S."/>
            <person name="Juretic N."/>
            <person name="Hoen D."/>
            <person name="Wright S."/>
            <person name="Bruskiewich R."/>
            <person name="Bureau T."/>
            <person name="Miyao A."/>
            <person name="Hirochika H."/>
            <person name="Nishikawa T."/>
            <person name="Kadowaki K."/>
            <person name="Sugiura M."/>
            <person name="Burr B."/>
            <person name="Sasaki T."/>
        </authorList>
    </citation>
    <scope>NUCLEOTIDE SEQUENCE [LARGE SCALE GENOMIC DNA]</scope>
    <source>
        <strain evidence="3">cv. Nipponbare</strain>
    </source>
</reference>
<name>Q8H439_ORYSJ</name>
<gene>
    <name evidence="2" type="primary">P0407H12.130</name>
</gene>
<feature type="region of interest" description="Disordered" evidence="1">
    <location>
        <begin position="1"/>
        <end position="21"/>
    </location>
</feature>
<sequence>MEMMRKMAATGGDSSATYSTRYRAGRGDDRHLASSRRPWSTSGSFILDALLFSASSLFCDWAEPRRP</sequence>
<dbReference type="AlphaFoldDB" id="Q8H439"/>
<dbReference type="Proteomes" id="UP000000763">
    <property type="component" value="Chromosome 7"/>
</dbReference>
<evidence type="ECO:0000313" key="2">
    <source>
        <dbReference type="EMBL" id="BAC21452.1"/>
    </source>
</evidence>
<evidence type="ECO:0000313" key="3">
    <source>
        <dbReference type="Proteomes" id="UP000000763"/>
    </source>
</evidence>
<accession>Q8H439</accession>